<organism evidence="1 2">
    <name type="scientific">Sphingomonas qomolangmaensis</name>
    <dbReference type="NCBI Taxonomy" id="2918765"/>
    <lineage>
        <taxon>Bacteria</taxon>
        <taxon>Pseudomonadati</taxon>
        <taxon>Pseudomonadota</taxon>
        <taxon>Alphaproteobacteria</taxon>
        <taxon>Sphingomonadales</taxon>
        <taxon>Sphingomonadaceae</taxon>
        <taxon>Sphingomonas</taxon>
    </lineage>
</organism>
<keyword evidence="2" id="KW-1185">Reference proteome</keyword>
<dbReference type="Proteomes" id="UP001058533">
    <property type="component" value="Chromosome"/>
</dbReference>
<protein>
    <submittedName>
        <fullName evidence="1">Uncharacterized protein</fullName>
    </submittedName>
</protein>
<name>A0ABY5L7Q0_9SPHN</name>
<dbReference type="Gene3D" id="1.25.40.10">
    <property type="entry name" value="Tetratricopeptide repeat domain"/>
    <property type="match status" value="1"/>
</dbReference>
<sequence>MADSTPRASLAFLAPVVLVTLAALWFVSSFTASMVLASGSPAAALAWWPTDSARNGVAGRLVLNEPSPSDAAAAVALSNEVLERSPVSAAAARNLALATLLQGDLGAARRIIALGEGLSRRDVPTQMWLIEDRVQAGDIPGALVHYHRAMQTSRDTRETLLPVLAQAASDPVIARSLAATFVRRPEWWSDFLGRFVATTDSPESLMLIARGLRLDPRSDIDRARLVTIYQRAAILGDAAGARGLFLQVTGQRSQALLVNDGGFEQGRGMPPFDWALADESDRAGVRETRPGATGAVALTLTGNQGKEVARQLLALAPGRYRLTARVGAVGPGLLSPPTVSVACASGDQGLVESSRFPPATAPTPMAMDFAIDRACRGQWLIISSAANVGFLSDEPWIDDIRVVPATR</sequence>
<dbReference type="SUPFAM" id="SSF48452">
    <property type="entry name" value="TPR-like"/>
    <property type="match status" value="1"/>
</dbReference>
<dbReference type="EMBL" id="CP101740">
    <property type="protein sequence ID" value="UUL82176.1"/>
    <property type="molecule type" value="Genomic_DNA"/>
</dbReference>
<proteinExistence type="predicted"/>
<evidence type="ECO:0000313" key="1">
    <source>
        <dbReference type="EMBL" id="UUL82176.1"/>
    </source>
</evidence>
<dbReference type="InterPro" id="IPR011990">
    <property type="entry name" value="TPR-like_helical_dom_sf"/>
</dbReference>
<reference evidence="1" key="1">
    <citation type="submission" date="2022-07" db="EMBL/GenBank/DDBJ databases">
        <title>Sphingomonas sp. nov., a novel bacterium isolated from the north slope of the Mount Everest.</title>
        <authorList>
            <person name="Cui X."/>
            <person name="Liu Y."/>
        </authorList>
    </citation>
    <scope>NUCLEOTIDE SEQUENCE</scope>
    <source>
        <strain evidence="1">S5-59</strain>
    </source>
</reference>
<dbReference type="RefSeq" id="WP_256505964.1">
    <property type="nucleotide sequence ID" value="NZ_CP101740.1"/>
</dbReference>
<gene>
    <name evidence="1" type="ORF">NMP03_13435</name>
</gene>
<accession>A0ABY5L7Q0</accession>
<evidence type="ECO:0000313" key="2">
    <source>
        <dbReference type="Proteomes" id="UP001058533"/>
    </source>
</evidence>